<protein>
    <recommendedName>
        <fullName evidence="6">Maebl</fullName>
    </recommendedName>
</protein>
<proteinExistence type="predicted"/>
<feature type="transmembrane region" description="Helical" evidence="2">
    <location>
        <begin position="30"/>
        <end position="50"/>
    </location>
</feature>
<dbReference type="GeneID" id="64981982"/>
<evidence type="ECO:0000313" key="3">
    <source>
        <dbReference type="EMBL" id="MDN4532828.1"/>
    </source>
</evidence>
<feature type="compositionally biased region" description="Low complexity" evidence="1">
    <location>
        <begin position="408"/>
        <end position="432"/>
    </location>
</feature>
<sequence length="509" mass="55090">MAHYNKDEHDRNVDTNDISSYLETYFHRDFVYGFLIGTAIGSVIGLVTTLKSKSKADTPSQAPEFNSKIIEQSNREKAIAQQNVEEINRLIDEANEESKHLDATGATAEQEAIKAESSEHGLATPAPEPQPEPKSEPTNDLTSDSNSDTSVEHIDESATPTSKEMTAQQGAIQEEAHDTNDAQEDEKVADTNTAAGIAQAAKGKQQALANDESVKSNTDNLLAEEKPQQAEKDQKAPNLVSSSSNESDSSQDLAQAAKGKQQALADDESVKSNTDNLLAEEKPQQAEKDQKAPNLVSGSSNESDSSQDLAQAAKEKQQALANNDTVKNNTDNLLAEEKPQQAEKDQKAPNLVTPTAKETTEQEGDVEGDTSVEHIDESANPTAKEIQAQQGAIQEEDEIQDESEENNETANATHELTTEGLAQAAKGKQQALADDDTVKSNTANLLHEEKPSPAHSDYQVPHLVTQSDEDDLADVKAHSSDETPIYKKNKPAQQGEKSEGKIEKKSFDE</sequence>
<feature type="compositionally biased region" description="Basic and acidic residues" evidence="1">
    <location>
        <begin position="279"/>
        <end position="291"/>
    </location>
</feature>
<feature type="compositionally biased region" description="Low complexity" evidence="1">
    <location>
        <begin position="241"/>
        <end position="264"/>
    </location>
</feature>
<gene>
    <name evidence="4" type="ORF">CD158_01140</name>
    <name evidence="3" type="ORF">QYH67_04385</name>
</gene>
<feature type="compositionally biased region" description="Low complexity" evidence="1">
    <location>
        <begin position="297"/>
        <end position="312"/>
    </location>
</feature>
<reference evidence="4 5" key="1">
    <citation type="submission" date="2017-08" db="EMBL/GenBank/DDBJ databases">
        <title>Draft genome sequences of 64 type strains of genus Staph aureus.</title>
        <authorList>
            <person name="Cole K."/>
            <person name="Golubchik T."/>
            <person name="Russell J."/>
            <person name="Foster D."/>
            <person name="Llewelyn M."/>
            <person name="Wilson D."/>
            <person name="Crook D."/>
            <person name="Paul J."/>
        </authorList>
    </citation>
    <scope>NUCLEOTIDE SEQUENCE [LARGE SCALE GENOMIC DNA]</scope>
    <source>
        <strain evidence="4 5">NCTC 12101</strain>
    </source>
</reference>
<comment type="caution">
    <text evidence="4">The sequence shown here is derived from an EMBL/GenBank/DDBJ whole genome shotgun (WGS) entry which is preliminary data.</text>
</comment>
<dbReference type="EMBL" id="JAUHQC010000006">
    <property type="protein sequence ID" value="MDN4532828.1"/>
    <property type="molecule type" value="Genomic_DNA"/>
</dbReference>
<reference evidence="3" key="2">
    <citation type="submission" date="2023-07" db="EMBL/GenBank/DDBJ databases">
        <title>Evaluation of the beneficial properties of pineapple isolates.</title>
        <authorList>
            <person name="Adefiranye O."/>
        </authorList>
    </citation>
    <scope>NUCLEOTIDE SEQUENCE</scope>
    <source>
        <strain evidence="3">PAPLE_T1</strain>
    </source>
</reference>
<keyword evidence="2" id="KW-1133">Transmembrane helix</keyword>
<feature type="compositionally biased region" description="Acidic residues" evidence="1">
    <location>
        <begin position="361"/>
        <end position="370"/>
    </location>
</feature>
<evidence type="ECO:0000256" key="1">
    <source>
        <dbReference type="SAM" id="MobiDB-lite"/>
    </source>
</evidence>
<feature type="compositionally biased region" description="Polar residues" evidence="1">
    <location>
        <begin position="322"/>
        <end position="332"/>
    </location>
</feature>
<dbReference type="EMBL" id="PPQW01000004">
    <property type="protein sequence ID" value="PNZ69354.1"/>
    <property type="molecule type" value="Genomic_DNA"/>
</dbReference>
<evidence type="ECO:0008006" key="6">
    <source>
        <dbReference type="Google" id="ProtNLM"/>
    </source>
</evidence>
<keyword evidence="2" id="KW-0812">Transmembrane</keyword>
<feature type="compositionally biased region" description="Acidic residues" evidence="1">
    <location>
        <begin position="394"/>
        <end position="407"/>
    </location>
</feature>
<feature type="compositionally biased region" description="Basic and acidic residues" evidence="1">
    <location>
        <begin position="473"/>
        <end position="485"/>
    </location>
</feature>
<keyword evidence="2" id="KW-0472">Membrane</keyword>
<feature type="compositionally biased region" description="Low complexity" evidence="1">
    <location>
        <begin position="194"/>
        <end position="209"/>
    </location>
</feature>
<evidence type="ECO:0000313" key="5">
    <source>
        <dbReference type="Proteomes" id="UP000242470"/>
    </source>
</evidence>
<dbReference type="Proteomes" id="UP000242470">
    <property type="component" value="Unassembled WGS sequence"/>
</dbReference>
<feature type="compositionally biased region" description="Polar residues" evidence="1">
    <location>
        <begin position="158"/>
        <end position="171"/>
    </location>
</feature>
<organism evidence="4 5">
    <name type="scientific">Staphylococcus auricularis</name>
    <dbReference type="NCBI Taxonomy" id="29379"/>
    <lineage>
        <taxon>Bacteria</taxon>
        <taxon>Bacillati</taxon>
        <taxon>Bacillota</taxon>
        <taxon>Bacilli</taxon>
        <taxon>Bacillales</taxon>
        <taxon>Staphylococcaceae</taxon>
        <taxon>Staphylococcus</taxon>
    </lineage>
</organism>
<dbReference type="Proteomes" id="UP001171687">
    <property type="component" value="Unassembled WGS sequence"/>
</dbReference>
<feature type="compositionally biased region" description="Basic and acidic residues" evidence="1">
    <location>
        <begin position="223"/>
        <end position="235"/>
    </location>
</feature>
<name>A0AAP8TU33_9STAP</name>
<feature type="compositionally biased region" description="Low complexity" evidence="1">
    <location>
        <begin position="138"/>
        <end position="149"/>
    </location>
</feature>
<dbReference type="AlphaFoldDB" id="A0AAP8TU33"/>
<feature type="region of interest" description="Disordered" evidence="1">
    <location>
        <begin position="98"/>
        <end position="509"/>
    </location>
</feature>
<feature type="compositionally biased region" description="Basic and acidic residues" evidence="1">
    <location>
        <begin position="174"/>
        <end position="189"/>
    </location>
</feature>
<accession>A0AAP8TU33</accession>
<dbReference type="RefSeq" id="WP_059107127.1">
    <property type="nucleotide sequence ID" value="NZ_AP024589.1"/>
</dbReference>
<feature type="compositionally biased region" description="Basic and acidic residues" evidence="1">
    <location>
        <begin position="496"/>
        <end position="509"/>
    </location>
</feature>
<feature type="compositionally biased region" description="Basic and acidic residues" evidence="1">
    <location>
        <begin position="335"/>
        <end position="347"/>
    </location>
</feature>
<evidence type="ECO:0000256" key="2">
    <source>
        <dbReference type="SAM" id="Phobius"/>
    </source>
</evidence>
<evidence type="ECO:0000313" key="4">
    <source>
        <dbReference type="EMBL" id="PNZ69354.1"/>
    </source>
</evidence>